<sequence length="93" mass="10569">MSILENLPFRRVIYDSLFVLVGLAVRLKIHRMSQILLSGEYMRDGAGIPFVIVCVGSIVWWIKTHILSVSSRILVATFHKFLGDLCRTKTLHA</sequence>
<keyword evidence="1" id="KW-0472">Membrane</keyword>
<gene>
    <name evidence="2" type="ORF">SDC9_91493</name>
</gene>
<evidence type="ECO:0000313" key="2">
    <source>
        <dbReference type="EMBL" id="MPM44811.1"/>
    </source>
</evidence>
<proteinExistence type="predicted"/>
<reference evidence="2" key="1">
    <citation type="submission" date="2019-08" db="EMBL/GenBank/DDBJ databases">
        <authorList>
            <person name="Kucharzyk K."/>
            <person name="Murdoch R.W."/>
            <person name="Higgins S."/>
            <person name="Loffler F."/>
        </authorList>
    </citation>
    <scope>NUCLEOTIDE SEQUENCE</scope>
</reference>
<protein>
    <submittedName>
        <fullName evidence="2">Uncharacterized protein</fullName>
    </submittedName>
</protein>
<comment type="caution">
    <text evidence="2">The sequence shown here is derived from an EMBL/GenBank/DDBJ whole genome shotgun (WGS) entry which is preliminary data.</text>
</comment>
<dbReference type="AlphaFoldDB" id="A0A644ZXZ8"/>
<name>A0A644ZXZ8_9ZZZZ</name>
<organism evidence="2">
    <name type="scientific">bioreactor metagenome</name>
    <dbReference type="NCBI Taxonomy" id="1076179"/>
    <lineage>
        <taxon>unclassified sequences</taxon>
        <taxon>metagenomes</taxon>
        <taxon>ecological metagenomes</taxon>
    </lineage>
</organism>
<feature type="transmembrane region" description="Helical" evidence="1">
    <location>
        <begin position="12"/>
        <end position="29"/>
    </location>
</feature>
<keyword evidence="1" id="KW-1133">Transmembrane helix</keyword>
<keyword evidence="1" id="KW-0812">Transmembrane</keyword>
<evidence type="ECO:0000256" key="1">
    <source>
        <dbReference type="SAM" id="Phobius"/>
    </source>
</evidence>
<feature type="transmembrane region" description="Helical" evidence="1">
    <location>
        <begin position="41"/>
        <end position="62"/>
    </location>
</feature>
<accession>A0A644ZXZ8</accession>
<dbReference type="EMBL" id="VSSQ01010628">
    <property type="protein sequence ID" value="MPM44811.1"/>
    <property type="molecule type" value="Genomic_DNA"/>
</dbReference>